<keyword evidence="1" id="KW-0732">Signal</keyword>
<feature type="chain" id="PRO_5040819397" description="Secreted protein" evidence="1">
    <location>
        <begin position="19"/>
        <end position="124"/>
    </location>
</feature>
<dbReference type="Proteomes" id="UP001165065">
    <property type="component" value="Unassembled WGS sequence"/>
</dbReference>
<feature type="signal peptide" evidence="1">
    <location>
        <begin position="1"/>
        <end position="18"/>
    </location>
</feature>
<evidence type="ECO:0000313" key="3">
    <source>
        <dbReference type="Proteomes" id="UP001165065"/>
    </source>
</evidence>
<keyword evidence="3" id="KW-1185">Reference proteome</keyword>
<sequence length="124" mass="13517">MNTFFLISLLLVAVYVDAFTPKFNPPTNTKRVKSQISITSSPYSTKTLRVPLQQLNAPGCVPGLLSPATVAKLELSRLGFDESTADCVNSFLRTYRSDGPLACLPYLSDPHVLPQLTKAMGSVR</sequence>
<gene>
    <name evidence="2" type="ORF">TrCOL_g12313</name>
</gene>
<evidence type="ECO:0008006" key="4">
    <source>
        <dbReference type="Google" id="ProtNLM"/>
    </source>
</evidence>
<dbReference type="EMBL" id="BRYA01000670">
    <property type="protein sequence ID" value="GMI28939.1"/>
    <property type="molecule type" value="Genomic_DNA"/>
</dbReference>
<evidence type="ECO:0000256" key="1">
    <source>
        <dbReference type="SAM" id="SignalP"/>
    </source>
</evidence>
<protein>
    <recommendedName>
        <fullName evidence="4">Secreted protein</fullName>
    </recommendedName>
</protein>
<reference evidence="3" key="1">
    <citation type="journal article" date="2023" name="Commun. Biol.">
        <title>Genome analysis of Parmales, the sister group of diatoms, reveals the evolutionary specialization of diatoms from phago-mixotrophs to photoautotrophs.</title>
        <authorList>
            <person name="Ban H."/>
            <person name="Sato S."/>
            <person name="Yoshikawa S."/>
            <person name="Yamada K."/>
            <person name="Nakamura Y."/>
            <person name="Ichinomiya M."/>
            <person name="Sato N."/>
            <person name="Blanc-Mathieu R."/>
            <person name="Endo H."/>
            <person name="Kuwata A."/>
            <person name="Ogata H."/>
        </authorList>
    </citation>
    <scope>NUCLEOTIDE SEQUENCE [LARGE SCALE GENOMIC DNA]</scope>
</reference>
<evidence type="ECO:0000313" key="2">
    <source>
        <dbReference type="EMBL" id="GMI28939.1"/>
    </source>
</evidence>
<organism evidence="2 3">
    <name type="scientific">Triparma columacea</name>
    <dbReference type="NCBI Taxonomy" id="722753"/>
    <lineage>
        <taxon>Eukaryota</taxon>
        <taxon>Sar</taxon>
        <taxon>Stramenopiles</taxon>
        <taxon>Ochrophyta</taxon>
        <taxon>Bolidophyceae</taxon>
        <taxon>Parmales</taxon>
        <taxon>Triparmaceae</taxon>
        <taxon>Triparma</taxon>
    </lineage>
</organism>
<accession>A0A9W7G2A3</accession>
<name>A0A9W7G2A3_9STRA</name>
<dbReference type="OrthoDB" id="45951at2759"/>
<comment type="caution">
    <text evidence="2">The sequence shown here is derived from an EMBL/GenBank/DDBJ whole genome shotgun (WGS) entry which is preliminary data.</text>
</comment>
<proteinExistence type="predicted"/>
<dbReference type="AlphaFoldDB" id="A0A9W7G2A3"/>